<feature type="binding site" evidence="17">
    <location>
        <position position="247"/>
    </location>
    <ligand>
        <name>FAD</name>
        <dbReference type="ChEBI" id="CHEBI:57692"/>
    </ligand>
</feature>
<dbReference type="GO" id="GO:0034975">
    <property type="term" value="P:protein folding in endoplasmic reticulum"/>
    <property type="evidence" value="ECO:0007669"/>
    <property type="project" value="InterPro"/>
</dbReference>
<feature type="binding site" evidence="17">
    <location>
        <position position="244"/>
    </location>
    <ligand>
        <name>FAD</name>
        <dbReference type="ChEBI" id="CHEBI:57692"/>
    </ligand>
</feature>
<comment type="subcellular location">
    <subcellularLocation>
        <location evidence="2">Endoplasmic reticulum membrane</location>
        <topology evidence="2">Peripheral membrane protein</topology>
        <orientation evidence="2">Lumenal side</orientation>
    </subcellularLocation>
</comment>
<evidence type="ECO:0000256" key="6">
    <source>
        <dbReference type="ARBA" id="ARBA00022630"/>
    </source>
</evidence>
<feature type="binding site" evidence="17">
    <location>
        <position position="216"/>
    </location>
    <ligand>
        <name>FAD</name>
        <dbReference type="ChEBI" id="CHEBI:57692"/>
    </ligand>
</feature>
<feature type="disulfide bond" description="Redox-active" evidence="18">
    <location>
        <begin position="116"/>
        <end position="121"/>
    </location>
</feature>
<feature type="signal peptide" evidence="20">
    <location>
        <begin position="1"/>
        <end position="20"/>
    </location>
</feature>
<accession>A0A4C2E3N5</accession>
<evidence type="ECO:0000256" key="19">
    <source>
        <dbReference type="SAM" id="MobiDB-lite"/>
    </source>
</evidence>
<evidence type="ECO:0000313" key="22">
    <source>
        <dbReference type="Proteomes" id="UP000301737"/>
    </source>
</evidence>
<gene>
    <name evidence="21" type="primary">ERO1</name>
    <name evidence="21" type="ORF">ZYGM_000346</name>
</gene>
<feature type="disulfide bond" description="Redox-active" evidence="18">
    <location>
        <begin position="368"/>
        <end position="371"/>
    </location>
</feature>
<keyword evidence="7 20" id="KW-0732">Signal</keyword>
<dbReference type="Proteomes" id="UP000301737">
    <property type="component" value="Unassembled WGS sequence"/>
</dbReference>
<dbReference type="Pfam" id="PF04137">
    <property type="entry name" value="ERO1"/>
    <property type="match status" value="1"/>
</dbReference>
<dbReference type="AlphaFoldDB" id="A0A4C2E3N5"/>
<keyword evidence="8" id="KW-0256">Endoplasmic reticulum</keyword>
<evidence type="ECO:0000256" key="7">
    <source>
        <dbReference type="ARBA" id="ARBA00022729"/>
    </source>
</evidence>
<evidence type="ECO:0000256" key="11">
    <source>
        <dbReference type="ARBA" id="ARBA00023002"/>
    </source>
</evidence>
<dbReference type="GO" id="GO:0016972">
    <property type="term" value="F:thiol oxidase activity"/>
    <property type="evidence" value="ECO:0007669"/>
    <property type="project" value="InterPro"/>
</dbReference>
<evidence type="ECO:0000256" key="10">
    <source>
        <dbReference type="ARBA" id="ARBA00022982"/>
    </source>
</evidence>
<evidence type="ECO:0000256" key="5">
    <source>
        <dbReference type="ARBA" id="ARBA00022448"/>
    </source>
</evidence>
<keyword evidence="15" id="KW-0676">Redox-active center</keyword>
<dbReference type="GO" id="GO:0071949">
    <property type="term" value="F:FAD binding"/>
    <property type="evidence" value="ECO:0007669"/>
    <property type="project" value="InterPro"/>
</dbReference>
<protein>
    <submittedName>
        <fullName evidence="21">Endoplasmic oxidoreductin-1</fullName>
    </submittedName>
</protein>
<keyword evidence="12" id="KW-0472">Membrane</keyword>
<feature type="chain" id="PRO_5020449158" evidence="20">
    <location>
        <begin position="21"/>
        <end position="582"/>
    </location>
</feature>
<feature type="active site" description="Nucleophile" evidence="16">
    <location>
        <position position="368"/>
    </location>
</feature>
<organism evidence="21 22">
    <name type="scientific">Zygosaccharomyces mellis</name>
    <dbReference type="NCBI Taxonomy" id="42258"/>
    <lineage>
        <taxon>Eukaryota</taxon>
        <taxon>Fungi</taxon>
        <taxon>Dikarya</taxon>
        <taxon>Ascomycota</taxon>
        <taxon>Saccharomycotina</taxon>
        <taxon>Saccharomycetes</taxon>
        <taxon>Saccharomycetales</taxon>
        <taxon>Saccharomycetaceae</taxon>
        <taxon>Zygosaccharomyces</taxon>
    </lineage>
</organism>
<evidence type="ECO:0000256" key="15">
    <source>
        <dbReference type="ARBA" id="ARBA00023284"/>
    </source>
</evidence>
<evidence type="ECO:0000256" key="12">
    <source>
        <dbReference type="ARBA" id="ARBA00023136"/>
    </source>
</evidence>
<feature type="compositionally biased region" description="Polar residues" evidence="19">
    <location>
        <begin position="472"/>
        <end position="492"/>
    </location>
</feature>
<feature type="disulfide bond" evidence="18">
    <location>
        <begin position="160"/>
        <end position="182"/>
    </location>
</feature>
<proteinExistence type="inferred from homology"/>
<keyword evidence="13 18" id="KW-1015">Disulfide bond</keyword>
<dbReference type="OrthoDB" id="269384at2759"/>
<name>A0A4C2E3N5_9SACH</name>
<feature type="active site" evidence="16">
    <location>
        <position position="371"/>
    </location>
</feature>
<evidence type="ECO:0000256" key="8">
    <source>
        <dbReference type="ARBA" id="ARBA00022824"/>
    </source>
</evidence>
<evidence type="ECO:0000256" key="14">
    <source>
        <dbReference type="ARBA" id="ARBA00023180"/>
    </source>
</evidence>
<evidence type="ECO:0000313" key="21">
    <source>
        <dbReference type="EMBL" id="GCE98373.1"/>
    </source>
</evidence>
<feature type="binding site" evidence="17">
    <location>
        <position position="203"/>
    </location>
    <ligand>
        <name>FAD</name>
        <dbReference type="ChEBI" id="CHEBI:57692"/>
    </ligand>
</feature>
<comment type="similarity">
    <text evidence="3">Belongs to the EROs family.</text>
</comment>
<keyword evidence="9 17" id="KW-0274">FAD</keyword>
<keyword evidence="6" id="KW-0285">Flavoprotein</keyword>
<dbReference type="EMBL" id="BIMX01000005">
    <property type="protein sequence ID" value="GCE98373.1"/>
    <property type="molecule type" value="Genomic_DNA"/>
</dbReference>
<keyword evidence="11" id="KW-0560">Oxidoreductase</keyword>
<evidence type="ECO:0000256" key="17">
    <source>
        <dbReference type="PIRSR" id="PIRSR017205-2"/>
    </source>
</evidence>
<dbReference type="PANTHER" id="PTHR12613">
    <property type="entry name" value="ERO1-RELATED"/>
    <property type="match status" value="1"/>
</dbReference>
<evidence type="ECO:0000256" key="9">
    <source>
        <dbReference type="ARBA" id="ARBA00022827"/>
    </source>
</evidence>
<keyword evidence="5" id="KW-0813">Transport</keyword>
<dbReference type="InterPro" id="IPR007266">
    <property type="entry name" value="Ero1"/>
</dbReference>
<comment type="subunit">
    <text evidence="4">May function both as a monomer and a homodimer.</text>
</comment>
<dbReference type="SUPFAM" id="SSF110019">
    <property type="entry name" value="ERO1-like"/>
    <property type="match status" value="1"/>
</dbReference>
<sequence>MKAGSGLLSILSLLATGSRGQNVTEPTLDTKSISFAGNTSNVPPPVPPPLNSTYFCTIDKGEVISPTCDVTFDEINDINHKIRKDLVNLVHTDFFKYFRLHLYKQCPFWNQNNGFCVSRSCAVDVVEDWDSLPEYFQPEVLGGLQENETISDEGSVTEDCKFLDDLCANDKKRMIEPDIEYCDVNDLHGEGSVLVDLTANPERFTGYGGQEASQIWSSIYGENCFSKGETGQSLAKDAFYRLVSGLHASIATHLSNDHLNTETGKWGPDLDLFMARVGNFPDRVSNMYFNYAVVSKALWKIKPYLDHLRFCDSYDPSVKATIMNILSQLNSKVFNEDLIFEGELSSKLKDDFRIRFKNVTKIMDCVHCDRCRMWGKVQTTGYATSLKILFELDESDENSKQHVVDKLTKYELIALFNTFDRLSKSIESVNGFEKMYNVRLEGGKIASFFKQNNFFKLLGRAGKSISESVQGISRSGEQVSDESTTSKGQKTSGPVFGDLKLPEAKPRNSNESSTNIWVKAWHTEIHNVGEAFKFIFRSYIDLPRNLYTLVLSTINSMWNSFVGARYWNWEEENPIVYNLNTW</sequence>
<comment type="cofactor">
    <cofactor evidence="1 17">
        <name>FAD</name>
        <dbReference type="ChEBI" id="CHEBI:57692"/>
    </cofactor>
</comment>
<feature type="binding site" evidence="17">
    <location>
        <position position="276"/>
    </location>
    <ligand>
        <name>FAD</name>
        <dbReference type="ChEBI" id="CHEBI:57692"/>
    </ligand>
</feature>
<evidence type="ECO:0000256" key="1">
    <source>
        <dbReference type="ARBA" id="ARBA00001974"/>
    </source>
</evidence>
<keyword evidence="14" id="KW-0325">Glycoprotein</keyword>
<feature type="disulfide bond" evidence="18">
    <location>
        <begin position="167"/>
        <end position="311"/>
    </location>
</feature>
<feature type="binding site" evidence="17">
    <location>
        <position position="205"/>
    </location>
    <ligand>
        <name>FAD</name>
        <dbReference type="ChEBI" id="CHEBI:57692"/>
    </ligand>
</feature>
<dbReference type="GO" id="GO:0005789">
    <property type="term" value="C:endoplasmic reticulum membrane"/>
    <property type="evidence" value="ECO:0007669"/>
    <property type="project" value="UniProtKB-SubCell"/>
</dbReference>
<evidence type="ECO:0000256" key="18">
    <source>
        <dbReference type="PIRSR" id="PIRSR017205-3"/>
    </source>
</evidence>
<evidence type="ECO:0000256" key="3">
    <source>
        <dbReference type="ARBA" id="ARBA00008277"/>
    </source>
</evidence>
<keyword evidence="22" id="KW-1185">Reference proteome</keyword>
<dbReference type="PIRSF" id="PIRSF017205">
    <property type="entry name" value="ERO1"/>
    <property type="match status" value="1"/>
</dbReference>
<evidence type="ECO:0000256" key="4">
    <source>
        <dbReference type="ARBA" id="ARBA00011802"/>
    </source>
</evidence>
<reference evidence="21 22" key="1">
    <citation type="submission" date="2019-01" db="EMBL/GenBank/DDBJ databases">
        <title>Draft Genome Sequencing of Zygosaccharomyces mellis Ca-7.</title>
        <authorList>
            <person name="Shiwa Y."/>
            <person name="Kanesaki Y."/>
            <person name="Ishige T."/>
            <person name="Mura K."/>
            <person name="Hori T."/>
            <person name="Tamura T."/>
        </authorList>
    </citation>
    <scope>NUCLEOTIDE SEQUENCE [LARGE SCALE GENOMIC DNA]</scope>
    <source>
        <strain evidence="21 22">Ca-7</strain>
    </source>
</reference>
<evidence type="ECO:0000256" key="13">
    <source>
        <dbReference type="ARBA" id="ARBA00023157"/>
    </source>
</evidence>
<evidence type="ECO:0000256" key="16">
    <source>
        <dbReference type="PIRSR" id="PIRSR017205-1"/>
    </source>
</evidence>
<evidence type="ECO:0000256" key="20">
    <source>
        <dbReference type="SAM" id="SignalP"/>
    </source>
</evidence>
<comment type="caution">
    <text evidence="21">The sequence shown here is derived from an EMBL/GenBank/DDBJ whole genome shotgun (WGS) entry which is preliminary data.</text>
</comment>
<keyword evidence="10" id="KW-0249">Electron transport</keyword>
<dbReference type="InterPro" id="IPR037192">
    <property type="entry name" value="ERO1-like_sf"/>
</dbReference>
<dbReference type="GO" id="GO:0015035">
    <property type="term" value="F:protein-disulfide reductase activity"/>
    <property type="evidence" value="ECO:0007669"/>
    <property type="project" value="InterPro"/>
</dbReference>
<feature type="region of interest" description="Disordered" evidence="19">
    <location>
        <begin position="472"/>
        <end position="511"/>
    </location>
</feature>
<dbReference type="PANTHER" id="PTHR12613:SF0">
    <property type="entry name" value="ERO1-LIKE PROTEIN"/>
    <property type="match status" value="1"/>
</dbReference>
<evidence type="ECO:0000256" key="2">
    <source>
        <dbReference type="ARBA" id="ARBA00004367"/>
    </source>
</evidence>